<dbReference type="InterPro" id="IPR013249">
    <property type="entry name" value="RNA_pol_sigma70_r4_t2"/>
</dbReference>
<dbReference type="RefSeq" id="WP_310055389.1">
    <property type="nucleotide sequence ID" value="NZ_JAVDVW010000002.1"/>
</dbReference>
<dbReference type="NCBIfam" id="NF008888">
    <property type="entry name" value="PRK11922.1"/>
    <property type="match status" value="1"/>
</dbReference>
<evidence type="ECO:0000256" key="4">
    <source>
        <dbReference type="ARBA" id="ARBA00023125"/>
    </source>
</evidence>
<gene>
    <name evidence="9" type="ORF">J2X04_002910</name>
</gene>
<evidence type="ECO:0000256" key="6">
    <source>
        <dbReference type="RuleBase" id="RU000716"/>
    </source>
</evidence>
<dbReference type="PANTHER" id="PTHR43133:SF51">
    <property type="entry name" value="RNA POLYMERASE SIGMA FACTOR"/>
    <property type="match status" value="1"/>
</dbReference>
<dbReference type="InterPro" id="IPR039425">
    <property type="entry name" value="RNA_pol_sigma-70-like"/>
</dbReference>
<name>A0ABU1VSR6_9GAMM</name>
<dbReference type="PROSITE" id="PS01063">
    <property type="entry name" value="SIGMA70_ECF"/>
    <property type="match status" value="1"/>
</dbReference>
<evidence type="ECO:0000313" key="9">
    <source>
        <dbReference type="EMBL" id="MDR7100529.1"/>
    </source>
</evidence>
<dbReference type="PANTHER" id="PTHR43133">
    <property type="entry name" value="RNA POLYMERASE ECF-TYPE SIGMA FACTO"/>
    <property type="match status" value="1"/>
</dbReference>
<keyword evidence="2 6" id="KW-0805">Transcription regulation</keyword>
<accession>A0ABU1VSR6</accession>
<sequence>MILPDARPALDYDALADATLVGLVQRGDRLAFRQVMRRCNQRLFRVARGVVNDDAEAEDVVQEAYVNAFEKIATFRGDASLLTWLTRIVLNEAYGRLRQQRPSVGIEQIGATHADDSRVVAFPSKFGNEDPAAAAAREQVRRLVEHAIDSLPEPFRIVFVMREIEGCTVEETAASLELRSETVKTRLHRARRLLRTALHDTLAGTLTDAFPFLGPRCDRMTQAVLARVEAHPSNPAEGA</sequence>
<proteinExistence type="inferred from homology"/>
<keyword evidence="4 6" id="KW-0238">DNA-binding</keyword>
<dbReference type="SUPFAM" id="SSF88946">
    <property type="entry name" value="Sigma2 domain of RNA polymerase sigma factors"/>
    <property type="match status" value="1"/>
</dbReference>
<evidence type="ECO:0000256" key="1">
    <source>
        <dbReference type="ARBA" id="ARBA00010641"/>
    </source>
</evidence>
<dbReference type="InterPro" id="IPR007627">
    <property type="entry name" value="RNA_pol_sigma70_r2"/>
</dbReference>
<reference evidence="9 10" key="1">
    <citation type="submission" date="2023-07" db="EMBL/GenBank/DDBJ databases">
        <title>Sorghum-associated microbial communities from plants grown in Nebraska, USA.</title>
        <authorList>
            <person name="Schachtman D."/>
        </authorList>
    </citation>
    <scope>NUCLEOTIDE SEQUENCE [LARGE SCALE GENOMIC DNA]</scope>
    <source>
        <strain evidence="9 10">BE187</strain>
    </source>
</reference>
<dbReference type="InterPro" id="IPR036388">
    <property type="entry name" value="WH-like_DNA-bd_sf"/>
</dbReference>
<dbReference type="InterPro" id="IPR014284">
    <property type="entry name" value="RNA_pol_sigma-70_dom"/>
</dbReference>
<evidence type="ECO:0000313" key="10">
    <source>
        <dbReference type="Proteomes" id="UP001267878"/>
    </source>
</evidence>
<comment type="caution">
    <text evidence="9">The sequence shown here is derived from an EMBL/GenBank/DDBJ whole genome shotgun (WGS) entry which is preliminary data.</text>
</comment>
<keyword evidence="3 6" id="KW-0731">Sigma factor</keyword>
<dbReference type="Gene3D" id="1.10.10.10">
    <property type="entry name" value="Winged helix-like DNA-binding domain superfamily/Winged helix DNA-binding domain"/>
    <property type="match status" value="1"/>
</dbReference>
<protein>
    <recommendedName>
        <fullName evidence="6">RNA polymerase sigma factor</fullName>
    </recommendedName>
</protein>
<dbReference type="InterPro" id="IPR013325">
    <property type="entry name" value="RNA_pol_sigma_r2"/>
</dbReference>
<dbReference type="Pfam" id="PF08281">
    <property type="entry name" value="Sigma70_r4_2"/>
    <property type="match status" value="1"/>
</dbReference>
<evidence type="ECO:0000259" key="8">
    <source>
        <dbReference type="Pfam" id="PF08281"/>
    </source>
</evidence>
<dbReference type="SUPFAM" id="SSF88659">
    <property type="entry name" value="Sigma3 and sigma4 domains of RNA polymerase sigma factors"/>
    <property type="match status" value="1"/>
</dbReference>
<dbReference type="Pfam" id="PF04542">
    <property type="entry name" value="Sigma70_r2"/>
    <property type="match status" value="1"/>
</dbReference>
<keyword evidence="10" id="KW-1185">Reference proteome</keyword>
<evidence type="ECO:0000256" key="3">
    <source>
        <dbReference type="ARBA" id="ARBA00023082"/>
    </source>
</evidence>
<feature type="domain" description="RNA polymerase sigma-70 region 2" evidence="7">
    <location>
        <begin position="37"/>
        <end position="101"/>
    </location>
</feature>
<comment type="similarity">
    <text evidence="1 6">Belongs to the sigma-70 factor family. ECF subfamily.</text>
</comment>
<feature type="domain" description="RNA polymerase sigma factor 70 region 4 type 2" evidence="8">
    <location>
        <begin position="142"/>
        <end position="194"/>
    </location>
</feature>
<dbReference type="EMBL" id="JAVDVW010000002">
    <property type="protein sequence ID" value="MDR7100529.1"/>
    <property type="molecule type" value="Genomic_DNA"/>
</dbReference>
<keyword evidence="5 6" id="KW-0804">Transcription</keyword>
<dbReference type="Gene3D" id="1.10.1740.10">
    <property type="match status" value="1"/>
</dbReference>
<dbReference type="Proteomes" id="UP001267878">
    <property type="component" value="Unassembled WGS sequence"/>
</dbReference>
<dbReference type="InterPro" id="IPR013324">
    <property type="entry name" value="RNA_pol_sigma_r3/r4-like"/>
</dbReference>
<evidence type="ECO:0000256" key="5">
    <source>
        <dbReference type="ARBA" id="ARBA00023163"/>
    </source>
</evidence>
<evidence type="ECO:0000259" key="7">
    <source>
        <dbReference type="Pfam" id="PF04542"/>
    </source>
</evidence>
<evidence type="ECO:0000256" key="2">
    <source>
        <dbReference type="ARBA" id="ARBA00023015"/>
    </source>
</evidence>
<organism evidence="9 10">
    <name type="scientific">Agrilutibacter niabensis</name>
    <dbReference type="NCBI Taxonomy" id="380628"/>
    <lineage>
        <taxon>Bacteria</taxon>
        <taxon>Pseudomonadati</taxon>
        <taxon>Pseudomonadota</taxon>
        <taxon>Gammaproteobacteria</taxon>
        <taxon>Lysobacterales</taxon>
        <taxon>Lysobacteraceae</taxon>
        <taxon>Agrilutibacter</taxon>
    </lineage>
</organism>
<dbReference type="InterPro" id="IPR000838">
    <property type="entry name" value="RNA_pol_sigma70_ECF_CS"/>
</dbReference>
<dbReference type="NCBIfam" id="TIGR02937">
    <property type="entry name" value="sigma70-ECF"/>
    <property type="match status" value="1"/>
</dbReference>